<dbReference type="InterPro" id="IPR036388">
    <property type="entry name" value="WH-like_DNA-bd_sf"/>
</dbReference>
<accession>A0A1L3ZSC0</accession>
<name>A0A1L3ZSC0_9SPHN</name>
<dbReference type="InterPro" id="IPR001845">
    <property type="entry name" value="HTH_ArsR_DNA-bd_dom"/>
</dbReference>
<reference evidence="3" key="1">
    <citation type="submission" date="2016-11" db="EMBL/GenBank/DDBJ databases">
        <title>Complete Genome Sequence of alachlor-degrading Sphingomonas sp. strain JJ-A5.</title>
        <authorList>
            <person name="Lee H."/>
            <person name="Ka J.-O."/>
        </authorList>
    </citation>
    <scope>NUCLEOTIDE SEQUENCE [LARGE SCALE GENOMIC DNA]</scope>
    <source>
        <strain evidence="3">JJ-A5</strain>
    </source>
</reference>
<dbReference type="Pfam" id="PF01022">
    <property type="entry name" value="HTH_5"/>
    <property type="match status" value="1"/>
</dbReference>
<dbReference type="OrthoDB" id="8256382at2"/>
<dbReference type="GO" id="GO:0003700">
    <property type="term" value="F:DNA-binding transcription factor activity"/>
    <property type="evidence" value="ECO:0007669"/>
    <property type="project" value="InterPro"/>
</dbReference>
<feature type="domain" description="HTH arsR-type" evidence="1">
    <location>
        <begin position="45"/>
        <end position="69"/>
    </location>
</feature>
<dbReference type="STRING" id="1921510.BSL82_03645"/>
<dbReference type="RefSeq" id="WP_072596077.1">
    <property type="nucleotide sequence ID" value="NZ_CP018221.1"/>
</dbReference>
<protein>
    <recommendedName>
        <fullName evidence="1">HTH arsR-type domain-containing protein</fullName>
    </recommendedName>
</protein>
<dbReference type="KEGG" id="sphj:BSL82_03645"/>
<keyword evidence="3" id="KW-1185">Reference proteome</keyword>
<evidence type="ECO:0000259" key="1">
    <source>
        <dbReference type="Pfam" id="PF01022"/>
    </source>
</evidence>
<dbReference type="Gene3D" id="1.10.10.10">
    <property type="entry name" value="Winged helix-like DNA-binding domain superfamily/Winged helix DNA-binding domain"/>
    <property type="match status" value="1"/>
</dbReference>
<dbReference type="AlphaFoldDB" id="A0A1L3ZSC0"/>
<organism evidence="2 3">
    <name type="scientific">Tardibacter chloracetimidivorans</name>
    <dbReference type="NCBI Taxonomy" id="1921510"/>
    <lineage>
        <taxon>Bacteria</taxon>
        <taxon>Pseudomonadati</taxon>
        <taxon>Pseudomonadota</taxon>
        <taxon>Alphaproteobacteria</taxon>
        <taxon>Sphingomonadales</taxon>
        <taxon>Sphingomonadaceae</taxon>
        <taxon>Tardibacter</taxon>
    </lineage>
</organism>
<sequence>MADKQGRRGLTKGYRHLTQIQAMIGTTIPMQLARTFYVVALNEGKSLHELAKMMGISDSTVSRHLLDLGERNRRMEPGYGLVERTVNPSNLKQNFYTLTPRGRQVAEVLADLLED</sequence>
<dbReference type="InterPro" id="IPR036390">
    <property type="entry name" value="WH_DNA-bd_sf"/>
</dbReference>
<evidence type="ECO:0000313" key="3">
    <source>
        <dbReference type="Proteomes" id="UP000182063"/>
    </source>
</evidence>
<dbReference type="Proteomes" id="UP000182063">
    <property type="component" value="Chromosome"/>
</dbReference>
<dbReference type="EMBL" id="CP018221">
    <property type="protein sequence ID" value="API58510.1"/>
    <property type="molecule type" value="Genomic_DNA"/>
</dbReference>
<dbReference type="SUPFAM" id="SSF46785">
    <property type="entry name" value="Winged helix' DNA-binding domain"/>
    <property type="match status" value="1"/>
</dbReference>
<evidence type="ECO:0000313" key="2">
    <source>
        <dbReference type="EMBL" id="API58510.1"/>
    </source>
</evidence>
<proteinExistence type="predicted"/>
<gene>
    <name evidence="2" type="ORF">BSL82_03645</name>
</gene>